<protein>
    <submittedName>
        <fullName evidence="1">Uncharacterized protein</fullName>
    </submittedName>
</protein>
<organism evidence="1 2">
    <name type="scientific">Plakobranchus ocellatus</name>
    <dbReference type="NCBI Taxonomy" id="259542"/>
    <lineage>
        <taxon>Eukaryota</taxon>
        <taxon>Metazoa</taxon>
        <taxon>Spiralia</taxon>
        <taxon>Lophotrochozoa</taxon>
        <taxon>Mollusca</taxon>
        <taxon>Gastropoda</taxon>
        <taxon>Heterobranchia</taxon>
        <taxon>Euthyneura</taxon>
        <taxon>Panpulmonata</taxon>
        <taxon>Sacoglossa</taxon>
        <taxon>Placobranchoidea</taxon>
        <taxon>Plakobranchidae</taxon>
        <taxon>Plakobranchus</taxon>
    </lineage>
</organism>
<accession>A0AAV4C9A3</accession>
<keyword evidence="2" id="KW-1185">Reference proteome</keyword>
<gene>
    <name evidence="1" type="ORF">PoB_005840600</name>
</gene>
<dbReference type="EMBL" id="BLXT01006489">
    <property type="protein sequence ID" value="GFO31901.1"/>
    <property type="molecule type" value="Genomic_DNA"/>
</dbReference>
<proteinExistence type="predicted"/>
<dbReference type="AlphaFoldDB" id="A0AAV4C9A3"/>
<comment type="caution">
    <text evidence="1">The sequence shown here is derived from an EMBL/GenBank/DDBJ whole genome shotgun (WGS) entry which is preliminary data.</text>
</comment>
<evidence type="ECO:0000313" key="2">
    <source>
        <dbReference type="Proteomes" id="UP000735302"/>
    </source>
</evidence>
<dbReference type="Proteomes" id="UP000735302">
    <property type="component" value="Unassembled WGS sequence"/>
</dbReference>
<sequence length="89" mass="10243">MRQLEKRQENKVLVELKCRKISALDEIISRKNLLDTGIMCGALTISLFMIKQNTCMAEEAGKEYIDSLILQIWVAGNNLDNSSFYRAFR</sequence>
<reference evidence="1 2" key="1">
    <citation type="journal article" date="2021" name="Elife">
        <title>Chloroplast acquisition without the gene transfer in kleptoplastic sea slugs, Plakobranchus ocellatus.</title>
        <authorList>
            <person name="Maeda T."/>
            <person name="Takahashi S."/>
            <person name="Yoshida T."/>
            <person name="Shimamura S."/>
            <person name="Takaki Y."/>
            <person name="Nagai Y."/>
            <person name="Toyoda A."/>
            <person name="Suzuki Y."/>
            <person name="Arimoto A."/>
            <person name="Ishii H."/>
            <person name="Satoh N."/>
            <person name="Nishiyama T."/>
            <person name="Hasebe M."/>
            <person name="Maruyama T."/>
            <person name="Minagawa J."/>
            <person name="Obokata J."/>
            <person name="Shigenobu S."/>
        </authorList>
    </citation>
    <scope>NUCLEOTIDE SEQUENCE [LARGE SCALE GENOMIC DNA]</scope>
</reference>
<name>A0AAV4C9A3_9GAST</name>
<evidence type="ECO:0000313" key="1">
    <source>
        <dbReference type="EMBL" id="GFO31901.1"/>
    </source>
</evidence>